<dbReference type="InterPro" id="IPR045012">
    <property type="entry name" value="NLP"/>
</dbReference>
<dbReference type="PANTHER" id="PTHR32002">
    <property type="entry name" value="PROTEIN NLP8"/>
    <property type="match status" value="1"/>
</dbReference>
<organism evidence="2 3">
    <name type="scientific">Artemisia annua</name>
    <name type="common">Sweet wormwood</name>
    <dbReference type="NCBI Taxonomy" id="35608"/>
    <lineage>
        <taxon>Eukaryota</taxon>
        <taxon>Viridiplantae</taxon>
        <taxon>Streptophyta</taxon>
        <taxon>Embryophyta</taxon>
        <taxon>Tracheophyta</taxon>
        <taxon>Spermatophyta</taxon>
        <taxon>Magnoliopsida</taxon>
        <taxon>eudicotyledons</taxon>
        <taxon>Gunneridae</taxon>
        <taxon>Pentapetalae</taxon>
        <taxon>asterids</taxon>
        <taxon>campanulids</taxon>
        <taxon>Asterales</taxon>
        <taxon>Asteraceae</taxon>
        <taxon>Asteroideae</taxon>
        <taxon>Anthemideae</taxon>
        <taxon>Artemisiinae</taxon>
        <taxon>Artemisia</taxon>
    </lineage>
</organism>
<name>A0A2U1QCP4_ARTAN</name>
<evidence type="ECO:0000313" key="2">
    <source>
        <dbReference type="EMBL" id="PWA95770.1"/>
    </source>
</evidence>
<dbReference type="Proteomes" id="UP000245207">
    <property type="component" value="Unassembled WGS sequence"/>
</dbReference>
<dbReference type="STRING" id="35608.A0A2U1QCP4"/>
<evidence type="ECO:0000313" key="3">
    <source>
        <dbReference type="Proteomes" id="UP000245207"/>
    </source>
</evidence>
<protein>
    <submittedName>
        <fullName evidence="2">NIN-like protein</fullName>
    </submittedName>
</protein>
<dbReference type="GO" id="GO:0003700">
    <property type="term" value="F:DNA-binding transcription factor activity"/>
    <property type="evidence" value="ECO:0007669"/>
    <property type="project" value="InterPro"/>
</dbReference>
<comment type="caution">
    <text evidence="2">The sequence shown here is derived from an EMBL/GenBank/DDBJ whole genome shotgun (WGS) entry which is preliminary data.</text>
</comment>
<accession>A0A2U1QCP4</accession>
<proteinExistence type="predicted"/>
<reference evidence="2 3" key="1">
    <citation type="journal article" date="2018" name="Mol. Plant">
        <title>The genome of Artemisia annua provides insight into the evolution of Asteraceae family and artemisinin biosynthesis.</title>
        <authorList>
            <person name="Shen Q."/>
            <person name="Zhang L."/>
            <person name="Liao Z."/>
            <person name="Wang S."/>
            <person name="Yan T."/>
            <person name="Shi P."/>
            <person name="Liu M."/>
            <person name="Fu X."/>
            <person name="Pan Q."/>
            <person name="Wang Y."/>
            <person name="Lv Z."/>
            <person name="Lu X."/>
            <person name="Zhang F."/>
            <person name="Jiang W."/>
            <person name="Ma Y."/>
            <person name="Chen M."/>
            <person name="Hao X."/>
            <person name="Li L."/>
            <person name="Tang Y."/>
            <person name="Lv G."/>
            <person name="Zhou Y."/>
            <person name="Sun X."/>
            <person name="Brodelius P.E."/>
            <person name="Rose J.K.C."/>
            <person name="Tang K."/>
        </authorList>
    </citation>
    <scope>NUCLEOTIDE SEQUENCE [LARGE SCALE GENOMIC DNA]</scope>
    <source>
        <strain evidence="3">cv. Huhao1</strain>
        <tissue evidence="2">Leaf</tissue>
    </source>
</reference>
<dbReference type="EMBL" id="PKPP01000220">
    <property type="protein sequence ID" value="PWA95770.1"/>
    <property type="molecule type" value="Genomic_DNA"/>
</dbReference>
<feature type="domain" description="NLP1-9 GAF" evidence="1">
    <location>
        <begin position="39"/>
        <end position="199"/>
    </location>
</feature>
<gene>
    <name evidence="2" type="ORF">CTI12_AA048440</name>
</gene>
<dbReference type="OrthoDB" id="1698461at2759"/>
<evidence type="ECO:0000259" key="1">
    <source>
        <dbReference type="Pfam" id="PF22922"/>
    </source>
</evidence>
<sequence length="214" mass="24568">MELAHKVHIELAPVLLMYKNVVRSRYNCWKQMTIPYLRHVSDEIEDALDIVCESRYLTLTQVWIAYENESHSSLVDTQKKRTFALKLVGYCLGSDDEDLLFSIKDYSNTCDTFPLEMGEGLAGKTLETYEAHFCKDINELSDNGLLSSLPANNKCSCITICLRSIHSGDNVDYEFEFLWPQKRDYLILLESLLLTLNKCLPSFNFASGAYLPWP</sequence>
<dbReference type="AlphaFoldDB" id="A0A2U1QCP4"/>
<dbReference type="Pfam" id="PF22922">
    <property type="entry name" value="GAF_NLP"/>
    <property type="match status" value="1"/>
</dbReference>
<keyword evidence="3" id="KW-1185">Reference proteome</keyword>
<dbReference type="InterPro" id="IPR055081">
    <property type="entry name" value="NLP1-9_GAF"/>
</dbReference>
<dbReference type="PANTHER" id="PTHR32002:SF49">
    <property type="entry name" value="BILE ACID:SODIUM SYMPORTER_ARSENICAL RESISTANCE PROTEIN ACR3-RELATED"/>
    <property type="match status" value="1"/>
</dbReference>